<sequence length="354" mass="39112">MKTNTIYAAVALLALITFGSCERTESPLPEIKPSDGNKLTLNGGIGGLDAANAVYVDLSTDKQDSVKRKDWSLGFYCAADFRVILNYQVGMSAIETSQTDIKAVNSSNVDLSKLDYDTKPEKIKLYDDTAGRVNQSVITEVNATENQNKVYIVNPLFASVKKDELWKVKVTRSGTNAYNLQYAPIDATNIQTLTITKDNTFNFKHVSFSKGAVNVEPKKDDWDFVWTKASFYTMMGPNTPVPYAFSDLIFLNHETGVSAAEVVFLDKEGKTNGKPSYDEFDASKLSAINLKTGRNVIGSKWRNTLGTGALKDRFYVIKDKAGNIYKLKFIAMGAGKDGGKRGYPEIEYKLVKGK</sequence>
<name>A0ABP7YV93_9SPHI</name>
<evidence type="ECO:0000256" key="1">
    <source>
        <dbReference type="SAM" id="SignalP"/>
    </source>
</evidence>
<proteinExistence type="predicted"/>
<comment type="caution">
    <text evidence="2">The sequence shown here is derived from an EMBL/GenBank/DDBJ whole genome shotgun (WGS) entry which is preliminary data.</text>
</comment>
<dbReference type="PROSITE" id="PS51257">
    <property type="entry name" value="PROKAR_LIPOPROTEIN"/>
    <property type="match status" value="1"/>
</dbReference>
<evidence type="ECO:0008006" key="4">
    <source>
        <dbReference type="Google" id="ProtNLM"/>
    </source>
</evidence>
<evidence type="ECO:0000313" key="2">
    <source>
        <dbReference type="EMBL" id="GAA4141814.1"/>
    </source>
</evidence>
<organism evidence="2 3">
    <name type="scientific">Sphingobacterium kyonggiense</name>
    <dbReference type="NCBI Taxonomy" id="714075"/>
    <lineage>
        <taxon>Bacteria</taxon>
        <taxon>Pseudomonadati</taxon>
        <taxon>Bacteroidota</taxon>
        <taxon>Sphingobacteriia</taxon>
        <taxon>Sphingobacteriales</taxon>
        <taxon>Sphingobacteriaceae</taxon>
        <taxon>Sphingobacterium</taxon>
    </lineage>
</organism>
<gene>
    <name evidence="2" type="ORF">GCM10022216_22170</name>
</gene>
<dbReference type="InterPro" id="IPR025921">
    <property type="entry name" value="HmuY"/>
</dbReference>
<keyword evidence="3" id="KW-1185">Reference proteome</keyword>
<dbReference type="RefSeq" id="WP_344674787.1">
    <property type="nucleotide sequence ID" value="NZ_BAAAZI010000009.1"/>
</dbReference>
<evidence type="ECO:0000313" key="3">
    <source>
        <dbReference type="Proteomes" id="UP001500101"/>
    </source>
</evidence>
<accession>A0ABP7YV93</accession>
<protein>
    <recommendedName>
        <fullName evidence="4">Heme-binding HmuY-like protein</fullName>
    </recommendedName>
</protein>
<keyword evidence="1" id="KW-0732">Signal</keyword>
<feature type="signal peptide" evidence="1">
    <location>
        <begin position="1"/>
        <end position="23"/>
    </location>
</feature>
<reference evidence="3" key="1">
    <citation type="journal article" date="2019" name="Int. J. Syst. Evol. Microbiol.">
        <title>The Global Catalogue of Microorganisms (GCM) 10K type strain sequencing project: providing services to taxonomists for standard genome sequencing and annotation.</title>
        <authorList>
            <consortium name="The Broad Institute Genomics Platform"/>
            <consortium name="The Broad Institute Genome Sequencing Center for Infectious Disease"/>
            <person name="Wu L."/>
            <person name="Ma J."/>
        </authorList>
    </citation>
    <scope>NUCLEOTIDE SEQUENCE [LARGE SCALE GENOMIC DNA]</scope>
    <source>
        <strain evidence="3">JCM 16704</strain>
    </source>
</reference>
<dbReference type="Pfam" id="PF14064">
    <property type="entry name" value="HmuY"/>
    <property type="match status" value="1"/>
</dbReference>
<dbReference type="EMBL" id="BAAAZI010000009">
    <property type="protein sequence ID" value="GAA4141814.1"/>
    <property type="molecule type" value="Genomic_DNA"/>
</dbReference>
<dbReference type="CDD" id="cd12105">
    <property type="entry name" value="HmuY"/>
    <property type="match status" value="1"/>
</dbReference>
<feature type="chain" id="PRO_5047240885" description="Heme-binding HmuY-like protein" evidence="1">
    <location>
        <begin position="24"/>
        <end position="354"/>
    </location>
</feature>
<dbReference type="Proteomes" id="UP001500101">
    <property type="component" value="Unassembled WGS sequence"/>
</dbReference>